<evidence type="ECO:0000256" key="3">
    <source>
        <dbReference type="ARBA" id="ARBA00022519"/>
    </source>
</evidence>
<dbReference type="Pfam" id="PF00639">
    <property type="entry name" value="Rotamase"/>
    <property type="match status" value="1"/>
</dbReference>
<sequence length="638" mass="68683">MFEFIRTHKRLMQVFLMLLIVPSFVLVGVSSYQSGDATTGVATVDGRKITQQEWEEAQRQQMDRYRQSMGEQFDQKMFETPEARQAVLDNLIAERALEAEIKRSHLTVNDATLAQTIAGIEAFKKADGSFDMEQYKAVLAAQGMSPAMFDARMRRDMAMQQLNNAVQASAFVPRSVSKRLSDVNDQEREVQELVFPVSDFITQVKVTDDMVKAYYDKNAALFAVPERAKVEYVVLDTAAVESQVAVGDAEVSDFYNKNQKRYGSPERRTASHILVNAPKGASAADKAAAKQKAEAILAEVRATPANFAAIAKAKSQDPGSAEVGGDLGVVEKGAFVPSVEDAIAKLKQGEISALVESEFGFHIITVTSVVPAATKTLDDVKGEITAELKKATMSKKFSELAEVFNDTVYEQSDSLKPVADKLKLTVQTVDNLARTPSPALADAPYNNAKFLQAVFAADSLKNKRNTEAVEVAPGTLVAGRVVEFKPATKRPLAEVDAAIRQRVTVEEAIKLARKAGEAKLAAAKASGDAAGFGAPVLVSRTKQPTINPTAALAVLKADASKLPAYVGVEVPGSGYGVYRIGKVAMPATPDAARRAAEAEQIAGVVGQQEMYGFIEALKQKAKTKITVAQPAKTEAAAN</sequence>
<dbReference type="Pfam" id="PF13624">
    <property type="entry name" value="SurA_N_3"/>
    <property type="match status" value="1"/>
</dbReference>
<evidence type="ECO:0000256" key="6">
    <source>
        <dbReference type="ARBA" id="ARBA00023136"/>
    </source>
</evidence>
<comment type="caution">
    <text evidence="13">The sequence shown here is derived from an EMBL/GenBank/DDBJ whole genome shotgun (WGS) entry which is preliminary data.</text>
</comment>
<dbReference type="GO" id="GO:0003755">
    <property type="term" value="F:peptidyl-prolyl cis-trans isomerase activity"/>
    <property type="evidence" value="ECO:0007669"/>
    <property type="project" value="UniProtKB-KW"/>
</dbReference>
<evidence type="ECO:0000256" key="7">
    <source>
        <dbReference type="ARBA" id="ARBA00023186"/>
    </source>
</evidence>
<dbReference type="PANTHER" id="PTHR47529">
    <property type="entry name" value="PEPTIDYL-PROLYL CIS-TRANS ISOMERASE D"/>
    <property type="match status" value="1"/>
</dbReference>
<evidence type="ECO:0000256" key="2">
    <source>
        <dbReference type="ARBA" id="ARBA00022475"/>
    </source>
</evidence>
<evidence type="ECO:0000256" key="8">
    <source>
        <dbReference type="ARBA" id="ARBA00038408"/>
    </source>
</evidence>
<keyword evidence="3" id="KW-0997">Cell inner membrane</keyword>
<evidence type="ECO:0000256" key="5">
    <source>
        <dbReference type="ARBA" id="ARBA00022989"/>
    </source>
</evidence>
<dbReference type="InterPro" id="IPR000297">
    <property type="entry name" value="PPIase_PpiC"/>
</dbReference>
<evidence type="ECO:0000256" key="1">
    <source>
        <dbReference type="ARBA" id="ARBA00004382"/>
    </source>
</evidence>
<dbReference type="InterPro" id="IPR027304">
    <property type="entry name" value="Trigger_fact/SurA_dom_sf"/>
</dbReference>
<dbReference type="Gene3D" id="3.10.50.40">
    <property type="match status" value="1"/>
</dbReference>
<reference evidence="13 14" key="1">
    <citation type="submission" date="2020-04" db="EMBL/GenBank/DDBJ databases">
        <title>Massilia sp. RP-1-19 isolated from soil.</title>
        <authorList>
            <person name="Dahal R.H."/>
        </authorList>
    </citation>
    <scope>NUCLEOTIDE SEQUENCE [LARGE SCALE GENOMIC DNA]</scope>
    <source>
        <strain evidence="13 14">RP-1-19</strain>
    </source>
</reference>
<dbReference type="AlphaFoldDB" id="A0A848HFS0"/>
<dbReference type="PROSITE" id="PS50198">
    <property type="entry name" value="PPIC_PPIASE_2"/>
    <property type="match status" value="1"/>
</dbReference>
<keyword evidence="6" id="KW-0472">Membrane</keyword>
<evidence type="ECO:0000256" key="4">
    <source>
        <dbReference type="ARBA" id="ARBA00022692"/>
    </source>
</evidence>
<dbReference type="InterPro" id="IPR046357">
    <property type="entry name" value="PPIase_dom_sf"/>
</dbReference>
<accession>A0A848HFS0</accession>
<evidence type="ECO:0000313" key="13">
    <source>
        <dbReference type="EMBL" id="NML60716.1"/>
    </source>
</evidence>
<dbReference type="SUPFAM" id="SSF54534">
    <property type="entry name" value="FKBP-like"/>
    <property type="match status" value="1"/>
</dbReference>
<gene>
    <name evidence="13" type="ORF">HHL21_06370</name>
</gene>
<keyword evidence="7" id="KW-0143">Chaperone</keyword>
<dbReference type="GO" id="GO:0005886">
    <property type="term" value="C:plasma membrane"/>
    <property type="evidence" value="ECO:0007669"/>
    <property type="project" value="UniProtKB-SubCell"/>
</dbReference>
<dbReference type="InterPro" id="IPR052029">
    <property type="entry name" value="PpiD_chaperone"/>
</dbReference>
<dbReference type="RefSeq" id="WP_169464437.1">
    <property type="nucleotide sequence ID" value="NZ_JABBGG010000003.1"/>
</dbReference>
<keyword evidence="11 13" id="KW-0413">Isomerase</keyword>
<dbReference type="Gene3D" id="1.10.4030.10">
    <property type="entry name" value="Porin chaperone SurA, peptide-binding domain"/>
    <property type="match status" value="1"/>
</dbReference>
<name>A0A848HFS0_9BURK</name>
<evidence type="ECO:0000313" key="14">
    <source>
        <dbReference type="Proteomes" id="UP000583752"/>
    </source>
</evidence>
<protein>
    <recommendedName>
        <fullName evidence="9">Periplasmic chaperone PpiD</fullName>
    </recommendedName>
    <alternativeName>
        <fullName evidence="10">Periplasmic folding chaperone</fullName>
    </alternativeName>
</protein>
<evidence type="ECO:0000256" key="11">
    <source>
        <dbReference type="PROSITE-ProRule" id="PRU00278"/>
    </source>
</evidence>
<keyword evidence="2" id="KW-1003">Cell membrane</keyword>
<evidence type="ECO:0000256" key="9">
    <source>
        <dbReference type="ARBA" id="ARBA00040743"/>
    </source>
</evidence>
<organism evidence="13 14">
    <name type="scientific">Massilia polaris</name>
    <dbReference type="NCBI Taxonomy" id="2728846"/>
    <lineage>
        <taxon>Bacteria</taxon>
        <taxon>Pseudomonadati</taxon>
        <taxon>Pseudomonadota</taxon>
        <taxon>Betaproteobacteria</taxon>
        <taxon>Burkholderiales</taxon>
        <taxon>Oxalobacteraceae</taxon>
        <taxon>Telluria group</taxon>
        <taxon>Massilia</taxon>
    </lineage>
</organism>
<evidence type="ECO:0000256" key="10">
    <source>
        <dbReference type="ARBA" id="ARBA00042775"/>
    </source>
</evidence>
<comment type="similarity">
    <text evidence="8">Belongs to the PpiD chaperone family.</text>
</comment>
<feature type="domain" description="PpiC" evidence="12">
    <location>
        <begin position="265"/>
        <end position="368"/>
    </location>
</feature>
<dbReference type="EMBL" id="JABBGG010000003">
    <property type="protein sequence ID" value="NML60716.1"/>
    <property type="molecule type" value="Genomic_DNA"/>
</dbReference>
<dbReference type="Proteomes" id="UP000583752">
    <property type="component" value="Unassembled WGS sequence"/>
</dbReference>
<keyword evidence="5" id="KW-1133">Transmembrane helix</keyword>
<proteinExistence type="inferred from homology"/>
<evidence type="ECO:0000259" key="12">
    <source>
        <dbReference type="PROSITE" id="PS50198"/>
    </source>
</evidence>
<dbReference type="SUPFAM" id="SSF109998">
    <property type="entry name" value="Triger factor/SurA peptide-binding domain-like"/>
    <property type="match status" value="1"/>
</dbReference>
<comment type="subcellular location">
    <subcellularLocation>
        <location evidence="1">Cell inner membrane</location>
        <topology evidence="1">Single-pass type II membrane protein</topology>
        <orientation evidence="1">Periplasmic side</orientation>
    </subcellularLocation>
</comment>
<keyword evidence="4" id="KW-0812">Transmembrane</keyword>
<keyword evidence="11" id="KW-0697">Rotamase</keyword>
<keyword evidence="14" id="KW-1185">Reference proteome</keyword>
<dbReference type="PANTHER" id="PTHR47529:SF1">
    <property type="entry name" value="PERIPLASMIC CHAPERONE PPID"/>
    <property type="match status" value="1"/>
</dbReference>